<gene>
    <name evidence="4" type="ORF">JOF36_000498</name>
</gene>
<dbReference type="EMBL" id="JAGINU010000001">
    <property type="protein sequence ID" value="MBP2364802.1"/>
    <property type="molecule type" value="Genomic_DNA"/>
</dbReference>
<dbReference type="InterPro" id="IPR005693">
    <property type="entry name" value="Mce"/>
</dbReference>
<protein>
    <submittedName>
        <fullName evidence="4">Phospholipid/cholesterol/gamma-HCH transport system substrate-binding protein</fullName>
    </submittedName>
</protein>
<evidence type="ECO:0000313" key="4">
    <source>
        <dbReference type="EMBL" id="MBP2364802.1"/>
    </source>
</evidence>
<dbReference type="PANTHER" id="PTHR33371">
    <property type="entry name" value="INTERMEMBRANE PHOSPHOLIPID TRANSPORT SYSTEM BINDING PROTEIN MLAD-RELATED"/>
    <property type="match status" value="1"/>
</dbReference>
<evidence type="ECO:0000259" key="2">
    <source>
        <dbReference type="Pfam" id="PF02470"/>
    </source>
</evidence>
<sequence>MNRRSIALLAAGVAVLLVIGVITALSTTGQRSATAFFENSTGLYEGDEVRILGVPVGVVDRITPDGPAIRVEFSYDADQPVPADAKAAIVAPSLVTSRYLQLAPRYTGGPVLPDDAEIPIERTAVPVEWDEIKEQLSRLSTELGPQAGDPQGSLARALGVGAETLGGQGAAINETITELSRAMTTLAGGSDDLFATVRNLQVFTEALSTSDRQIVEFGQRLASVSGVLAENEQQLGRAVVDLRETFEVVHGFVEEHRERLGTSVRELDDLSGLLVENQDRLAKVLHAAPTPLVNLYNAYQPGTASVHGQVAVGNFANPALFVCSGIAAAGALPPDDAARVCAEQLGPLLNVLTMNYPPVSVNPLTRQGTDPGPGTPIEAPDRRADILPPLTGPGGLAEQVAPGEGTP</sequence>
<dbReference type="Proteomes" id="UP001519295">
    <property type="component" value="Unassembled WGS sequence"/>
</dbReference>
<keyword evidence="5" id="KW-1185">Reference proteome</keyword>
<dbReference type="InterPro" id="IPR024516">
    <property type="entry name" value="Mce_C"/>
</dbReference>
<evidence type="ECO:0000256" key="1">
    <source>
        <dbReference type="SAM" id="MobiDB-lite"/>
    </source>
</evidence>
<name>A0ABS4VLL0_9PSEU</name>
<dbReference type="Pfam" id="PF02470">
    <property type="entry name" value="MlaD"/>
    <property type="match status" value="1"/>
</dbReference>
<evidence type="ECO:0000313" key="5">
    <source>
        <dbReference type="Proteomes" id="UP001519295"/>
    </source>
</evidence>
<dbReference type="NCBIfam" id="TIGR00996">
    <property type="entry name" value="Mtu_fam_mce"/>
    <property type="match status" value="1"/>
</dbReference>
<dbReference type="InterPro" id="IPR052336">
    <property type="entry name" value="MlaD_Phospholipid_Transporter"/>
</dbReference>
<organism evidence="4 5">
    <name type="scientific">Pseudonocardia parietis</name>
    <dbReference type="NCBI Taxonomy" id="570936"/>
    <lineage>
        <taxon>Bacteria</taxon>
        <taxon>Bacillati</taxon>
        <taxon>Actinomycetota</taxon>
        <taxon>Actinomycetes</taxon>
        <taxon>Pseudonocardiales</taxon>
        <taxon>Pseudonocardiaceae</taxon>
        <taxon>Pseudonocardia</taxon>
    </lineage>
</organism>
<dbReference type="InterPro" id="IPR003399">
    <property type="entry name" value="Mce/MlaD"/>
</dbReference>
<reference evidence="4 5" key="1">
    <citation type="submission" date="2021-03" db="EMBL/GenBank/DDBJ databases">
        <title>Sequencing the genomes of 1000 actinobacteria strains.</title>
        <authorList>
            <person name="Klenk H.-P."/>
        </authorList>
    </citation>
    <scope>NUCLEOTIDE SEQUENCE [LARGE SCALE GENOMIC DNA]</scope>
    <source>
        <strain evidence="4 5">DSM 45256</strain>
    </source>
</reference>
<feature type="region of interest" description="Disordered" evidence="1">
    <location>
        <begin position="362"/>
        <end position="407"/>
    </location>
</feature>
<accession>A0ABS4VLL0</accession>
<proteinExistence type="predicted"/>
<comment type="caution">
    <text evidence="4">The sequence shown here is derived from an EMBL/GenBank/DDBJ whole genome shotgun (WGS) entry which is preliminary data.</text>
</comment>
<dbReference type="Pfam" id="PF11887">
    <property type="entry name" value="Mce4_CUP1"/>
    <property type="match status" value="1"/>
</dbReference>
<dbReference type="RefSeq" id="WP_210024815.1">
    <property type="nucleotide sequence ID" value="NZ_JAGINU010000001.1"/>
</dbReference>
<feature type="domain" description="Mce/MlaD" evidence="2">
    <location>
        <begin position="32"/>
        <end position="104"/>
    </location>
</feature>
<dbReference type="PANTHER" id="PTHR33371:SF4">
    <property type="entry name" value="INTERMEMBRANE PHOSPHOLIPID TRANSPORT SYSTEM BINDING PROTEIN MLAD"/>
    <property type="match status" value="1"/>
</dbReference>
<evidence type="ECO:0000259" key="3">
    <source>
        <dbReference type="Pfam" id="PF11887"/>
    </source>
</evidence>
<feature type="domain" description="Mammalian cell entry C-terminal" evidence="3">
    <location>
        <begin position="112"/>
        <end position="293"/>
    </location>
</feature>